<proteinExistence type="predicted"/>
<accession>A0A1F7GEY5</accession>
<organism evidence="4 5">
    <name type="scientific">Candidatus Roizmanbacteria bacterium RIFCSPHIGHO2_01_FULL_39_12b</name>
    <dbReference type="NCBI Taxonomy" id="1802030"/>
    <lineage>
        <taxon>Bacteria</taxon>
        <taxon>Candidatus Roizmaniibacteriota</taxon>
    </lineage>
</organism>
<dbReference type="Pfam" id="PF13439">
    <property type="entry name" value="Glyco_transf_4"/>
    <property type="match status" value="1"/>
</dbReference>
<dbReference type="InterPro" id="IPR001296">
    <property type="entry name" value="Glyco_trans_1"/>
</dbReference>
<evidence type="ECO:0000313" key="5">
    <source>
        <dbReference type="Proteomes" id="UP000178372"/>
    </source>
</evidence>
<dbReference type="Proteomes" id="UP000178372">
    <property type="component" value="Unassembled WGS sequence"/>
</dbReference>
<evidence type="ECO:0008006" key="6">
    <source>
        <dbReference type="Google" id="ProtNLM"/>
    </source>
</evidence>
<protein>
    <recommendedName>
        <fullName evidence="6">Glycosyl transferase family 1 domain-containing protein</fullName>
    </recommendedName>
</protein>
<dbReference type="InterPro" id="IPR028098">
    <property type="entry name" value="Glyco_trans_4-like_N"/>
</dbReference>
<reference evidence="4 5" key="1">
    <citation type="journal article" date="2016" name="Nat. Commun.">
        <title>Thousands of microbial genomes shed light on interconnected biogeochemical processes in an aquifer system.</title>
        <authorList>
            <person name="Anantharaman K."/>
            <person name="Brown C.T."/>
            <person name="Hug L.A."/>
            <person name="Sharon I."/>
            <person name="Castelle C.J."/>
            <person name="Probst A.J."/>
            <person name="Thomas B.C."/>
            <person name="Singh A."/>
            <person name="Wilkins M.J."/>
            <person name="Karaoz U."/>
            <person name="Brodie E.L."/>
            <person name="Williams K.H."/>
            <person name="Hubbard S.S."/>
            <person name="Banfield J.F."/>
        </authorList>
    </citation>
    <scope>NUCLEOTIDE SEQUENCE [LARGE SCALE GENOMIC DNA]</scope>
</reference>
<feature type="domain" description="Glycosyltransferase subfamily 4-like N-terminal" evidence="3">
    <location>
        <begin position="16"/>
        <end position="190"/>
    </location>
</feature>
<dbReference type="GO" id="GO:0016757">
    <property type="term" value="F:glycosyltransferase activity"/>
    <property type="evidence" value="ECO:0007669"/>
    <property type="project" value="InterPro"/>
</dbReference>
<evidence type="ECO:0000313" key="4">
    <source>
        <dbReference type="EMBL" id="OGK17022.1"/>
    </source>
</evidence>
<dbReference type="Gene3D" id="3.40.50.2000">
    <property type="entry name" value="Glycogen Phosphorylase B"/>
    <property type="match status" value="2"/>
</dbReference>
<sequence>MKIAVDISQIVFEGTGVGRYTKNLINAFCTYETGHDYTFFCSSLRRTMPESIKALIEKKHRLVQLKLPSTFLSFLWNQLHQVPIELFIGKHDVVISSDWTQPPTSAKKITIVHDLIAYKYPNELHPKTEFFFRNLTISPNIVKTQKRRLNWVKKEVDSIVVDSQATKDDLIEVLNISQDKIHVIYPAIEIKEPSVKQQRAVIQKYKLHQPFVLSVGKVEPRKNLPRLIEAFDKLEKDDIDLVIVGTTGWDQQLTDGVKPNIKYLGYVPDEDLYALYSRALCFIMPSLYEGFGYPLVEAMRNWCPVGASNVSSMKEIVKDVGILFDPLSTQSITRGLKQLIENSDLRRTLARKGRKRSKDFSLERFTREFMRVINS</sequence>
<dbReference type="Pfam" id="PF00534">
    <property type="entry name" value="Glycos_transf_1"/>
    <property type="match status" value="1"/>
</dbReference>
<dbReference type="AlphaFoldDB" id="A0A1F7GEY5"/>
<comment type="caution">
    <text evidence="4">The sequence shown here is derived from an EMBL/GenBank/DDBJ whole genome shotgun (WGS) entry which is preliminary data.</text>
</comment>
<evidence type="ECO:0000259" key="2">
    <source>
        <dbReference type="Pfam" id="PF00534"/>
    </source>
</evidence>
<evidence type="ECO:0000259" key="3">
    <source>
        <dbReference type="Pfam" id="PF13439"/>
    </source>
</evidence>
<gene>
    <name evidence="4" type="ORF">A2690_02520</name>
</gene>
<dbReference type="EMBL" id="MFZF01000007">
    <property type="protein sequence ID" value="OGK17022.1"/>
    <property type="molecule type" value="Genomic_DNA"/>
</dbReference>
<dbReference type="PANTHER" id="PTHR46401">
    <property type="entry name" value="GLYCOSYLTRANSFERASE WBBK-RELATED"/>
    <property type="match status" value="1"/>
</dbReference>
<evidence type="ECO:0000256" key="1">
    <source>
        <dbReference type="ARBA" id="ARBA00022679"/>
    </source>
</evidence>
<feature type="domain" description="Glycosyl transferase family 1" evidence="2">
    <location>
        <begin position="207"/>
        <end position="356"/>
    </location>
</feature>
<keyword evidence="1" id="KW-0808">Transferase</keyword>
<dbReference type="CDD" id="cd03809">
    <property type="entry name" value="GT4_MtfB-like"/>
    <property type="match status" value="1"/>
</dbReference>
<name>A0A1F7GEY5_9BACT</name>
<dbReference type="PANTHER" id="PTHR46401:SF2">
    <property type="entry name" value="GLYCOSYLTRANSFERASE WBBK-RELATED"/>
    <property type="match status" value="1"/>
</dbReference>
<dbReference type="SUPFAM" id="SSF53756">
    <property type="entry name" value="UDP-Glycosyltransferase/glycogen phosphorylase"/>
    <property type="match status" value="1"/>
</dbReference>